<evidence type="ECO:0000313" key="4">
    <source>
        <dbReference type="Proteomes" id="UP000799436"/>
    </source>
</evidence>
<name>A0A6G1L8T5_9PEZI</name>
<feature type="chain" id="PRO_5026312777" evidence="2">
    <location>
        <begin position="20"/>
        <end position="320"/>
    </location>
</feature>
<dbReference type="AlphaFoldDB" id="A0A6G1L8T5"/>
<evidence type="ECO:0000256" key="2">
    <source>
        <dbReference type="SAM" id="SignalP"/>
    </source>
</evidence>
<dbReference type="EMBL" id="ML995835">
    <property type="protein sequence ID" value="KAF2769256.1"/>
    <property type="molecule type" value="Genomic_DNA"/>
</dbReference>
<protein>
    <submittedName>
        <fullName evidence="3">Uncharacterized protein</fullName>
    </submittedName>
</protein>
<evidence type="ECO:0000256" key="1">
    <source>
        <dbReference type="SAM" id="MobiDB-lite"/>
    </source>
</evidence>
<evidence type="ECO:0000313" key="3">
    <source>
        <dbReference type="EMBL" id="KAF2769256.1"/>
    </source>
</evidence>
<feature type="signal peptide" evidence="2">
    <location>
        <begin position="1"/>
        <end position="19"/>
    </location>
</feature>
<sequence length="320" mass="35718">MHLKQILLALTATSGLALAAPQTVQDANAHNAPHKRAEKPAPAPKFAGESRTQPARSWVLTGYTTGDCSEDQFDNQSAPAYSDNLVQGCLAFDADNSPSSLTFDGDGAWQLYLFEDENCQTGDEPYQGEGSIDANDRTCYDSRGMPFQEPNARRLTSTDYLDYRQAMGCSVQAHRHIFVGSTKPHVTQSVPVRITTASPSAARSWKAKLNRASESPEEARYRSAIDLALQMTNKTHKTLVRPSASFEEFEQEMRVRYFNAIEAYFDRCQIPDESCWDMIKLLASEWEELKLELCFRLGDAVETLINIDELPPPYESLESA</sequence>
<accession>A0A6G1L8T5</accession>
<dbReference type="OrthoDB" id="10371995at2759"/>
<keyword evidence="2" id="KW-0732">Signal</keyword>
<proteinExistence type="predicted"/>
<gene>
    <name evidence="3" type="ORF">EJ03DRAFT_336322</name>
</gene>
<keyword evidence="4" id="KW-1185">Reference proteome</keyword>
<reference evidence="3" key="1">
    <citation type="journal article" date="2020" name="Stud. Mycol.">
        <title>101 Dothideomycetes genomes: a test case for predicting lifestyles and emergence of pathogens.</title>
        <authorList>
            <person name="Haridas S."/>
            <person name="Albert R."/>
            <person name="Binder M."/>
            <person name="Bloem J."/>
            <person name="Labutti K."/>
            <person name="Salamov A."/>
            <person name="Andreopoulos B."/>
            <person name="Baker S."/>
            <person name="Barry K."/>
            <person name="Bills G."/>
            <person name="Bluhm B."/>
            <person name="Cannon C."/>
            <person name="Castanera R."/>
            <person name="Culley D."/>
            <person name="Daum C."/>
            <person name="Ezra D."/>
            <person name="Gonzalez J."/>
            <person name="Henrissat B."/>
            <person name="Kuo A."/>
            <person name="Liang C."/>
            <person name="Lipzen A."/>
            <person name="Lutzoni F."/>
            <person name="Magnuson J."/>
            <person name="Mondo S."/>
            <person name="Nolan M."/>
            <person name="Ohm R."/>
            <person name="Pangilinan J."/>
            <person name="Park H.-J."/>
            <person name="Ramirez L."/>
            <person name="Alfaro M."/>
            <person name="Sun H."/>
            <person name="Tritt A."/>
            <person name="Yoshinaga Y."/>
            <person name="Zwiers L.-H."/>
            <person name="Turgeon B."/>
            <person name="Goodwin S."/>
            <person name="Spatafora J."/>
            <person name="Crous P."/>
            <person name="Grigoriev I."/>
        </authorList>
    </citation>
    <scope>NUCLEOTIDE SEQUENCE</scope>
    <source>
        <strain evidence="3">CBS 116005</strain>
    </source>
</reference>
<feature type="region of interest" description="Disordered" evidence="1">
    <location>
        <begin position="25"/>
        <end position="52"/>
    </location>
</feature>
<organism evidence="3 4">
    <name type="scientific">Teratosphaeria nubilosa</name>
    <dbReference type="NCBI Taxonomy" id="161662"/>
    <lineage>
        <taxon>Eukaryota</taxon>
        <taxon>Fungi</taxon>
        <taxon>Dikarya</taxon>
        <taxon>Ascomycota</taxon>
        <taxon>Pezizomycotina</taxon>
        <taxon>Dothideomycetes</taxon>
        <taxon>Dothideomycetidae</taxon>
        <taxon>Mycosphaerellales</taxon>
        <taxon>Teratosphaeriaceae</taxon>
        <taxon>Teratosphaeria</taxon>
    </lineage>
</organism>
<dbReference type="Proteomes" id="UP000799436">
    <property type="component" value="Unassembled WGS sequence"/>
</dbReference>